<name>A0A147KL96_THECS</name>
<gene>
    <name evidence="2" type="ORF">AC529_03740</name>
</gene>
<dbReference type="GO" id="GO:0004540">
    <property type="term" value="F:RNA nuclease activity"/>
    <property type="evidence" value="ECO:0007669"/>
    <property type="project" value="InterPro"/>
</dbReference>
<protein>
    <recommendedName>
        <fullName evidence="1">NYN domain-containing protein</fullName>
    </recommendedName>
</protein>
<sequence>MDVWQQSSRVTVITRALRYPYGWPHQSQPGEKPQEKGIDVALAIDFVALAIQGRYDVGILMSTDTDLKPALEAVVEFGRGNGGKPRVEVAAWSGSGMHNRRLAIRQKNLWCHWLDEQVYQQVKDVTDYSKA</sequence>
<evidence type="ECO:0000259" key="1">
    <source>
        <dbReference type="Pfam" id="PF01936"/>
    </source>
</evidence>
<organism evidence="2 3">
    <name type="scientific">Thermobifida cellulosilytica TB100</name>
    <dbReference type="NCBI Taxonomy" id="665004"/>
    <lineage>
        <taxon>Bacteria</taxon>
        <taxon>Bacillati</taxon>
        <taxon>Actinomycetota</taxon>
        <taxon>Actinomycetes</taxon>
        <taxon>Streptosporangiales</taxon>
        <taxon>Nocardiopsidaceae</taxon>
        <taxon>Thermobifida</taxon>
    </lineage>
</organism>
<dbReference type="Proteomes" id="UP000074382">
    <property type="component" value="Unassembled WGS sequence"/>
</dbReference>
<feature type="domain" description="NYN" evidence="1">
    <location>
        <begin position="15"/>
        <end position="78"/>
    </location>
</feature>
<dbReference type="AlphaFoldDB" id="A0A147KL96"/>
<dbReference type="Pfam" id="PF01936">
    <property type="entry name" value="NYN"/>
    <property type="match status" value="1"/>
</dbReference>
<keyword evidence="3" id="KW-1185">Reference proteome</keyword>
<dbReference type="Gene3D" id="3.40.50.1010">
    <property type="entry name" value="5'-nuclease"/>
    <property type="match status" value="1"/>
</dbReference>
<evidence type="ECO:0000313" key="2">
    <source>
        <dbReference type="EMBL" id="KUP98105.1"/>
    </source>
</evidence>
<comment type="caution">
    <text evidence="2">The sequence shown here is derived from an EMBL/GenBank/DDBJ whole genome shotgun (WGS) entry which is preliminary data.</text>
</comment>
<dbReference type="EMBL" id="LGEM01000016">
    <property type="protein sequence ID" value="KUP98105.1"/>
    <property type="molecule type" value="Genomic_DNA"/>
</dbReference>
<evidence type="ECO:0000313" key="3">
    <source>
        <dbReference type="Proteomes" id="UP000074382"/>
    </source>
</evidence>
<dbReference type="InterPro" id="IPR021139">
    <property type="entry name" value="NYN"/>
</dbReference>
<proteinExistence type="predicted"/>
<accession>A0A147KL96</accession>
<reference evidence="3" key="1">
    <citation type="journal article" date="2017" name="Acta Aliment.">
        <title>Plant polysaccharide degrading enzyme system of Thermpbifida cellulosilytica TB100 revealed by de novo genome project data.</title>
        <authorList>
            <person name="Toth A."/>
            <person name="Baka E."/>
            <person name="Luzics S."/>
            <person name="Bata-Vidacs I."/>
            <person name="Nagy I."/>
            <person name="Balint B."/>
            <person name="Herceg R."/>
            <person name="Olasz F."/>
            <person name="Wilk T."/>
            <person name="Nagy T."/>
            <person name="Kriszt B."/>
            <person name="Nagy I."/>
            <person name="Kukolya J."/>
        </authorList>
    </citation>
    <scope>NUCLEOTIDE SEQUENCE [LARGE SCALE GENOMIC DNA]</scope>
    <source>
        <strain evidence="3">TB100</strain>
    </source>
</reference>